<reference evidence="1 2" key="1">
    <citation type="journal article" date="2018" name="Genome Announc.">
        <title>Ignatzschineria cameli sp. nov., isolated from necrotic foot tissue of dromedaries (Camelus dromedarius) and associated maggots (Wohlfahrtia species) in Dubai.</title>
        <authorList>
            <person name="Tsang C.C."/>
            <person name="Tang J.Y."/>
            <person name="Fong J.Y."/>
            <person name="Kinne J."/>
            <person name="Lee H.H."/>
            <person name="Joseph M."/>
            <person name="Jose S."/>
            <person name="Schuster R.K."/>
            <person name="Tang Y."/>
            <person name="Sivakumar S."/>
            <person name="Chen J.H."/>
            <person name="Teng J.L."/>
            <person name="Lau S.K."/>
            <person name="Wernery U."/>
            <person name="Woo P.C."/>
        </authorList>
    </citation>
    <scope>NUCLEOTIDE SEQUENCE [LARGE SCALE GENOMIC DNA]</scope>
    <source>
        <strain evidence="1 2">KCTC 22643</strain>
    </source>
</reference>
<dbReference type="RefSeq" id="WP_109236307.1">
    <property type="nucleotide sequence ID" value="NZ_BMXZ01000002.1"/>
</dbReference>
<evidence type="ECO:0000313" key="2">
    <source>
        <dbReference type="Proteomes" id="UP000244948"/>
    </source>
</evidence>
<dbReference type="SUPFAM" id="SSF46955">
    <property type="entry name" value="Putative DNA-binding domain"/>
    <property type="match status" value="1"/>
</dbReference>
<dbReference type="InterPro" id="IPR009061">
    <property type="entry name" value="DNA-bd_dom_put_sf"/>
</dbReference>
<name>A0A2U2AJU0_9GAMM</name>
<dbReference type="Proteomes" id="UP000244948">
    <property type="component" value="Unassembled WGS sequence"/>
</dbReference>
<keyword evidence="2" id="KW-1185">Reference proteome</keyword>
<sequence>MKELTNSLSELTITRKEISEAYGVTEDSVSVWASKGQFPLPLRGKKYIWSREAVRLHMISSTLPDKDIEKLMAFQKYI</sequence>
<proteinExistence type="predicted"/>
<organism evidence="1 2">
    <name type="scientific">Ignatzschineria indica</name>
    <dbReference type="NCBI Taxonomy" id="472583"/>
    <lineage>
        <taxon>Bacteria</taxon>
        <taxon>Pseudomonadati</taxon>
        <taxon>Pseudomonadota</taxon>
        <taxon>Gammaproteobacteria</taxon>
        <taxon>Cardiobacteriales</taxon>
        <taxon>Ignatzschineriaceae</taxon>
        <taxon>Ignatzschineria</taxon>
    </lineage>
</organism>
<dbReference type="AlphaFoldDB" id="A0A2U2AJU0"/>
<gene>
    <name evidence="1" type="ORF">DC082_06630</name>
</gene>
<evidence type="ECO:0000313" key="1">
    <source>
        <dbReference type="EMBL" id="PWD83093.1"/>
    </source>
</evidence>
<evidence type="ECO:0008006" key="3">
    <source>
        <dbReference type="Google" id="ProtNLM"/>
    </source>
</evidence>
<comment type="caution">
    <text evidence="1">The sequence shown here is derived from an EMBL/GenBank/DDBJ whole genome shotgun (WGS) entry which is preliminary data.</text>
</comment>
<protein>
    <recommendedName>
        <fullName evidence="3">DNA-binding protein</fullName>
    </recommendedName>
</protein>
<dbReference type="EMBL" id="QEWR01000003">
    <property type="protein sequence ID" value="PWD83093.1"/>
    <property type="molecule type" value="Genomic_DNA"/>
</dbReference>
<accession>A0A2U2AJU0</accession>